<sequence length="271" mass="29857">MDRPVVAVLVGGLVWLGLLTLGTPGDEEAAAPPADPWATTLEPIAAPVLLPNMRSVGARDIHIQEAGRTRRLRFAAALANLGPGPLVLLPRGRGDCPPGQHGAVQVVHLDVDQDGRYKGWRDMARTRQFSGCMLRHRRHDHWHFDAMAGYALRRPGAQRPVVSRDKVSFCLRDNERVPDLPVVVRRQHFGDCKADTRQGISPGWIDVYTADLDGQWLRLPRGVDREVVCLELAADPLDLVEESGEADNATSVALRIRGSTVRRVPPRPCRA</sequence>
<dbReference type="GO" id="GO:0005507">
    <property type="term" value="F:copper ion binding"/>
    <property type="evidence" value="ECO:0007669"/>
    <property type="project" value="InterPro"/>
</dbReference>
<keyword evidence="2" id="KW-1185">Reference proteome</keyword>
<dbReference type="EMBL" id="QDGZ01000009">
    <property type="protein sequence ID" value="PVG81221.1"/>
    <property type="molecule type" value="Genomic_DNA"/>
</dbReference>
<dbReference type="GO" id="GO:0016641">
    <property type="term" value="F:oxidoreductase activity, acting on the CH-NH2 group of donors, oxygen as acceptor"/>
    <property type="evidence" value="ECO:0007669"/>
    <property type="project" value="InterPro"/>
</dbReference>
<dbReference type="RefSeq" id="WP_116573838.1">
    <property type="nucleotide sequence ID" value="NZ_QDGZ01000009.1"/>
</dbReference>
<dbReference type="OrthoDB" id="914406at2"/>
<name>A0A2T8F684_9ACTN</name>
<dbReference type="InterPro" id="IPR001695">
    <property type="entry name" value="Lysyl_oxidase"/>
</dbReference>
<protein>
    <submittedName>
        <fullName evidence="1">Uncharacterized protein</fullName>
    </submittedName>
</protein>
<comment type="caution">
    <text evidence="1">The sequence shown here is derived from an EMBL/GenBank/DDBJ whole genome shotgun (WGS) entry which is preliminary data.</text>
</comment>
<accession>A0A2T8F684</accession>
<evidence type="ECO:0000313" key="1">
    <source>
        <dbReference type="EMBL" id="PVG81221.1"/>
    </source>
</evidence>
<gene>
    <name evidence="1" type="ORF">DDE18_18910</name>
</gene>
<proteinExistence type="predicted"/>
<organism evidence="1 2">
    <name type="scientific">Nocardioides gansuensis</name>
    <dbReference type="NCBI Taxonomy" id="2138300"/>
    <lineage>
        <taxon>Bacteria</taxon>
        <taxon>Bacillati</taxon>
        <taxon>Actinomycetota</taxon>
        <taxon>Actinomycetes</taxon>
        <taxon>Propionibacteriales</taxon>
        <taxon>Nocardioidaceae</taxon>
        <taxon>Nocardioides</taxon>
    </lineage>
</organism>
<dbReference type="AlphaFoldDB" id="A0A2T8F684"/>
<reference evidence="1 2" key="1">
    <citation type="submission" date="2018-04" db="EMBL/GenBank/DDBJ databases">
        <title>Genome of Nocardioides gansuensis WSJ-1.</title>
        <authorList>
            <person name="Wu S."/>
            <person name="Wang G."/>
        </authorList>
    </citation>
    <scope>NUCLEOTIDE SEQUENCE [LARGE SCALE GENOMIC DNA]</scope>
    <source>
        <strain evidence="1 2">WSJ-1</strain>
    </source>
</reference>
<evidence type="ECO:0000313" key="2">
    <source>
        <dbReference type="Proteomes" id="UP000246018"/>
    </source>
</evidence>
<dbReference type="Proteomes" id="UP000246018">
    <property type="component" value="Unassembled WGS sequence"/>
</dbReference>
<dbReference type="Pfam" id="PF01186">
    <property type="entry name" value="Lysyl_oxidase"/>
    <property type="match status" value="1"/>
</dbReference>